<organism evidence="2 3">
    <name type="scientific">Psilocybe cyanescens</name>
    <dbReference type="NCBI Taxonomy" id="93625"/>
    <lineage>
        <taxon>Eukaryota</taxon>
        <taxon>Fungi</taxon>
        <taxon>Dikarya</taxon>
        <taxon>Basidiomycota</taxon>
        <taxon>Agaricomycotina</taxon>
        <taxon>Agaricomycetes</taxon>
        <taxon>Agaricomycetidae</taxon>
        <taxon>Agaricales</taxon>
        <taxon>Agaricineae</taxon>
        <taxon>Strophariaceae</taxon>
        <taxon>Psilocybe</taxon>
    </lineage>
</organism>
<dbReference type="STRING" id="93625.A0A409XMJ1"/>
<comment type="caution">
    <text evidence="2">The sequence shown here is derived from an EMBL/GenBank/DDBJ whole genome shotgun (WGS) entry which is preliminary data.</text>
</comment>
<evidence type="ECO:0000256" key="1">
    <source>
        <dbReference type="SAM" id="MobiDB-lite"/>
    </source>
</evidence>
<feature type="region of interest" description="Disordered" evidence="1">
    <location>
        <begin position="452"/>
        <end position="474"/>
    </location>
</feature>
<dbReference type="EMBL" id="NHYD01001200">
    <property type="protein sequence ID" value="PPQ91961.1"/>
    <property type="molecule type" value="Genomic_DNA"/>
</dbReference>
<evidence type="ECO:0000313" key="3">
    <source>
        <dbReference type="Proteomes" id="UP000283269"/>
    </source>
</evidence>
<name>A0A409XMJ1_PSICY</name>
<sequence>MLQRSQTKATYAAIGINPPPLTPEQQLAEEWDRVFLMRASEDPRSETRWAKLIPLMDVEPKKIHEEQQARVIKRVQHQEDEALMLSAIHLIMKQPQVSSCAENPMSRTAERVQATAAAAKCWQYHRETQHLAQLFSITDSRSRSAQDQVTALLQSEVQIKKLRNQLDELREMASPYLTQLKPSATSEQLHTMGSVSSDDFHLDRGPNQSQRVVDPFNDVRVEEILKSVEIGPDLSEEQRREVHELIKEYADVFALSLSEVLYVDWYKHKLNVDTTQNFPTRVNQRPVTELQKKWFNNILDDMERSHVIQKVPGEFIKNLSSTNLAPKDAGKTDAHLLSLTDAERRKTSFDTHAPITTFKIGDLVQVYDSASDFNHKSINKLTPKWSEPRLIYGQFSNSFSLCTTTGIPLKGLFHSRRMRHFIPLRGSHLDIAHPRDNKPPSEADHAIADAEEKMFEDLTQNSSRLNPPTADEGL</sequence>
<accession>A0A409XMJ1</accession>
<reference evidence="2 3" key="1">
    <citation type="journal article" date="2018" name="Evol. Lett.">
        <title>Horizontal gene cluster transfer increased hallucinogenic mushroom diversity.</title>
        <authorList>
            <person name="Reynolds H.T."/>
            <person name="Vijayakumar V."/>
            <person name="Gluck-Thaler E."/>
            <person name="Korotkin H.B."/>
            <person name="Matheny P.B."/>
            <person name="Slot J.C."/>
        </authorList>
    </citation>
    <scope>NUCLEOTIDE SEQUENCE [LARGE SCALE GENOMIC DNA]</scope>
    <source>
        <strain evidence="2 3">2631</strain>
    </source>
</reference>
<protein>
    <submittedName>
        <fullName evidence="2">Uncharacterized protein</fullName>
    </submittedName>
</protein>
<gene>
    <name evidence="2" type="ORF">CVT25_004435</name>
</gene>
<evidence type="ECO:0000313" key="2">
    <source>
        <dbReference type="EMBL" id="PPQ91961.1"/>
    </source>
</evidence>
<dbReference type="OrthoDB" id="3363652at2759"/>
<dbReference type="InParanoid" id="A0A409XMJ1"/>
<proteinExistence type="predicted"/>
<keyword evidence="3" id="KW-1185">Reference proteome</keyword>
<dbReference type="AlphaFoldDB" id="A0A409XMJ1"/>
<dbReference type="Proteomes" id="UP000283269">
    <property type="component" value="Unassembled WGS sequence"/>
</dbReference>